<accession>A0A420W681</accession>
<organism evidence="7 8">
    <name type="scientific">Thermovibrio guaymasensis</name>
    <dbReference type="NCBI Taxonomy" id="240167"/>
    <lineage>
        <taxon>Bacteria</taxon>
        <taxon>Pseudomonadati</taxon>
        <taxon>Aquificota</taxon>
        <taxon>Aquificia</taxon>
        <taxon>Desulfurobacteriales</taxon>
        <taxon>Desulfurobacteriaceae</taxon>
        <taxon>Thermovibrio</taxon>
    </lineage>
</organism>
<protein>
    <submittedName>
        <fullName evidence="7">Uncharacterized protein DUF4149</fullName>
    </submittedName>
</protein>
<feature type="transmembrane region" description="Helical" evidence="5">
    <location>
        <begin position="82"/>
        <end position="105"/>
    </location>
</feature>
<dbReference type="InterPro" id="IPR025423">
    <property type="entry name" value="TMEM205-like"/>
</dbReference>
<feature type="domain" description="TMEM205-like" evidence="6">
    <location>
        <begin position="12"/>
        <end position="109"/>
    </location>
</feature>
<proteinExistence type="predicted"/>
<feature type="transmembrane region" description="Helical" evidence="5">
    <location>
        <begin position="7"/>
        <end position="31"/>
    </location>
</feature>
<keyword evidence="2 5" id="KW-0812">Transmembrane</keyword>
<keyword evidence="8" id="KW-1185">Reference proteome</keyword>
<feature type="transmembrane region" description="Helical" evidence="5">
    <location>
        <begin position="51"/>
        <end position="70"/>
    </location>
</feature>
<evidence type="ECO:0000256" key="4">
    <source>
        <dbReference type="ARBA" id="ARBA00023136"/>
    </source>
</evidence>
<feature type="transmembrane region" description="Helical" evidence="5">
    <location>
        <begin position="125"/>
        <end position="151"/>
    </location>
</feature>
<comment type="caution">
    <text evidence="7">The sequence shown here is derived from an EMBL/GenBank/DDBJ whole genome shotgun (WGS) entry which is preliminary data.</text>
</comment>
<keyword evidence="3 5" id="KW-1133">Transmembrane helix</keyword>
<comment type="subcellular location">
    <subcellularLocation>
        <location evidence="1">Membrane</location>
    </subcellularLocation>
</comment>
<dbReference type="OrthoDB" id="5397209at2"/>
<reference evidence="7 8" key="1">
    <citation type="submission" date="2018-10" db="EMBL/GenBank/DDBJ databases">
        <title>Genomic Encyclopedia of Type Strains, Phase IV (KMG-IV): sequencing the most valuable type-strain genomes for metagenomic binning, comparative biology and taxonomic classification.</title>
        <authorList>
            <person name="Goeker M."/>
        </authorList>
    </citation>
    <scope>NUCLEOTIDE SEQUENCE [LARGE SCALE GENOMIC DNA]</scope>
    <source>
        <strain evidence="7 8">DSM 15521</strain>
    </source>
</reference>
<evidence type="ECO:0000313" key="7">
    <source>
        <dbReference type="EMBL" id="RKQ61608.1"/>
    </source>
</evidence>
<evidence type="ECO:0000256" key="1">
    <source>
        <dbReference type="ARBA" id="ARBA00004370"/>
    </source>
</evidence>
<evidence type="ECO:0000256" key="5">
    <source>
        <dbReference type="SAM" id="Phobius"/>
    </source>
</evidence>
<keyword evidence="4 5" id="KW-0472">Membrane</keyword>
<dbReference type="GO" id="GO:0016020">
    <property type="term" value="C:membrane"/>
    <property type="evidence" value="ECO:0007669"/>
    <property type="project" value="UniProtKB-SubCell"/>
</dbReference>
<evidence type="ECO:0000259" key="6">
    <source>
        <dbReference type="Pfam" id="PF13664"/>
    </source>
</evidence>
<dbReference type="Proteomes" id="UP000280881">
    <property type="component" value="Unassembled WGS sequence"/>
</dbReference>
<evidence type="ECO:0000313" key="8">
    <source>
        <dbReference type="Proteomes" id="UP000280881"/>
    </source>
</evidence>
<dbReference type="Pfam" id="PF13664">
    <property type="entry name" value="DUF4149"/>
    <property type="match status" value="1"/>
</dbReference>
<dbReference type="EMBL" id="RBIE01000002">
    <property type="protein sequence ID" value="RKQ61608.1"/>
    <property type="molecule type" value="Genomic_DNA"/>
</dbReference>
<evidence type="ECO:0000256" key="3">
    <source>
        <dbReference type="ARBA" id="ARBA00022989"/>
    </source>
</evidence>
<gene>
    <name evidence="7" type="ORF">C7457_1044</name>
</gene>
<dbReference type="AlphaFoldDB" id="A0A420W681"/>
<name>A0A420W681_9BACT</name>
<evidence type="ECO:0000256" key="2">
    <source>
        <dbReference type="ARBA" id="ARBA00022692"/>
    </source>
</evidence>
<sequence>MYFLLKSLYIYSVSLWVGGLFFFTVIGAPMAFKVLPKEEAGKYTGAVFPKYFGVGYIFGLTALLSFYVLTKGSLNAISWLNLSLLLLMNLLNFLNGLLIVPKASLLKVEYYRTKDKSYYDNFLKLHGLSMALNGLTLVLGLMVVGITGLYLTF</sequence>
<dbReference type="RefSeq" id="WP_121170771.1">
    <property type="nucleotide sequence ID" value="NZ_RBIE01000002.1"/>
</dbReference>